<protein>
    <recommendedName>
        <fullName evidence="4">Secreted protein</fullName>
    </recommendedName>
</protein>
<organism evidence="2 3">
    <name type="scientific">Lophium mytilinum</name>
    <dbReference type="NCBI Taxonomy" id="390894"/>
    <lineage>
        <taxon>Eukaryota</taxon>
        <taxon>Fungi</taxon>
        <taxon>Dikarya</taxon>
        <taxon>Ascomycota</taxon>
        <taxon>Pezizomycotina</taxon>
        <taxon>Dothideomycetes</taxon>
        <taxon>Pleosporomycetidae</taxon>
        <taxon>Mytilinidiales</taxon>
        <taxon>Mytilinidiaceae</taxon>
        <taxon>Lophium</taxon>
    </lineage>
</organism>
<keyword evidence="1" id="KW-0732">Signal</keyword>
<proteinExistence type="predicted"/>
<sequence length="78" mass="8670">MDARPHLRVAFALLPSCLIQTVTKSPPCHTTSRLSPQPVWPCTPRREAFYLVASQPLAEGMHLRVGECVRSLARSWGS</sequence>
<dbReference type="Proteomes" id="UP000799750">
    <property type="component" value="Unassembled WGS sequence"/>
</dbReference>
<feature type="signal peptide" evidence="1">
    <location>
        <begin position="1"/>
        <end position="24"/>
    </location>
</feature>
<feature type="chain" id="PRO_5025673253" description="Secreted protein" evidence="1">
    <location>
        <begin position="25"/>
        <end position="78"/>
    </location>
</feature>
<gene>
    <name evidence="2" type="ORF">BU16DRAFT_256620</name>
</gene>
<evidence type="ECO:0000313" key="2">
    <source>
        <dbReference type="EMBL" id="KAF2500729.1"/>
    </source>
</evidence>
<evidence type="ECO:0000256" key="1">
    <source>
        <dbReference type="SAM" id="SignalP"/>
    </source>
</evidence>
<keyword evidence="3" id="KW-1185">Reference proteome</keyword>
<evidence type="ECO:0000313" key="3">
    <source>
        <dbReference type="Proteomes" id="UP000799750"/>
    </source>
</evidence>
<dbReference type="EMBL" id="MU004183">
    <property type="protein sequence ID" value="KAF2500729.1"/>
    <property type="molecule type" value="Genomic_DNA"/>
</dbReference>
<reference evidence="2" key="1">
    <citation type="journal article" date="2020" name="Stud. Mycol.">
        <title>101 Dothideomycetes genomes: a test case for predicting lifestyles and emergence of pathogens.</title>
        <authorList>
            <person name="Haridas S."/>
            <person name="Albert R."/>
            <person name="Binder M."/>
            <person name="Bloem J."/>
            <person name="Labutti K."/>
            <person name="Salamov A."/>
            <person name="Andreopoulos B."/>
            <person name="Baker S."/>
            <person name="Barry K."/>
            <person name="Bills G."/>
            <person name="Bluhm B."/>
            <person name="Cannon C."/>
            <person name="Castanera R."/>
            <person name="Culley D."/>
            <person name="Daum C."/>
            <person name="Ezra D."/>
            <person name="Gonzalez J."/>
            <person name="Henrissat B."/>
            <person name="Kuo A."/>
            <person name="Liang C."/>
            <person name="Lipzen A."/>
            <person name="Lutzoni F."/>
            <person name="Magnuson J."/>
            <person name="Mondo S."/>
            <person name="Nolan M."/>
            <person name="Ohm R."/>
            <person name="Pangilinan J."/>
            <person name="Park H.-J."/>
            <person name="Ramirez L."/>
            <person name="Alfaro M."/>
            <person name="Sun H."/>
            <person name="Tritt A."/>
            <person name="Yoshinaga Y."/>
            <person name="Zwiers L.-H."/>
            <person name="Turgeon B."/>
            <person name="Goodwin S."/>
            <person name="Spatafora J."/>
            <person name="Crous P."/>
            <person name="Grigoriev I."/>
        </authorList>
    </citation>
    <scope>NUCLEOTIDE SEQUENCE</scope>
    <source>
        <strain evidence="2">CBS 269.34</strain>
    </source>
</reference>
<evidence type="ECO:0008006" key="4">
    <source>
        <dbReference type="Google" id="ProtNLM"/>
    </source>
</evidence>
<dbReference type="AlphaFoldDB" id="A0A6A6R7Z6"/>
<name>A0A6A6R7Z6_9PEZI</name>
<accession>A0A6A6R7Z6</accession>